<sequence length="589" mass="61771">MTGPHSAVHLVSPSENIMAPPPKIEFRSHAIESASLTRTTSDPGPSTGAKPAPVPTRRASAGALIEELGSLGKRPCAESLPAAAAAPAAPRPAAAIAPQKPGVDDIGAFVPGAGGKGRRFADFAHAMGVNRKGMTLTAFAAKRPAKDGLNGVSTATHGQFGYDAAPATDLVNALASGSNAAAAHSIHSRYENKVKAMLAADVERFEHPEKRPPGAPMPNQVENLLLTKNSNGEWQYDKGKLSRIARDDAHPLTQHARDVLTAMSIAENKGKQRNGALYQSVTSAIGLTASGLLIGGSHGALAPLAASGHVTNAVKEALDLKKPFVEGRQNLRNAKAATIQRYVDTVLAPHDYTGQTQDERLRAALQTSRAKIDDLRAMEARPGDEGLPADLRSPHAQAGIYASLYDDARRYANSTTSFGKRLISGMHAEDKAKVHKDAERDIVVKHILSMVTKSIGRLDPASLAALAGADMAVDASGSQRAKQALAIVGNHPRASRNRDLIAAHTLLTDSGIPKGEAALLLSQLARARREKPQEAPAPRDTSASSRSAAPLTESERLKQIANIIGQPGLTATAAKTAEDAIKKNLGLRS</sequence>
<dbReference type="EMBL" id="CP000442">
    <property type="protein sequence ID" value="ABI91436.1"/>
    <property type="molecule type" value="Genomic_DNA"/>
</dbReference>
<evidence type="ECO:0000313" key="2">
    <source>
        <dbReference type="EMBL" id="ABI91436.1"/>
    </source>
</evidence>
<evidence type="ECO:0000256" key="1">
    <source>
        <dbReference type="SAM" id="MobiDB-lite"/>
    </source>
</evidence>
<organism evidence="2 3">
    <name type="scientific">Burkholderia ambifaria (strain ATCC BAA-244 / DSM 16087 / CCUG 44356 / LMG 19182 / AMMD)</name>
    <name type="common">Burkholderia cepacia (strain AMMD)</name>
    <dbReference type="NCBI Taxonomy" id="339670"/>
    <lineage>
        <taxon>Bacteria</taxon>
        <taxon>Pseudomonadati</taxon>
        <taxon>Pseudomonadota</taxon>
        <taxon>Betaproteobacteria</taxon>
        <taxon>Burkholderiales</taxon>
        <taxon>Burkholderiaceae</taxon>
        <taxon>Burkholderia</taxon>
        <taxon>Burkholderia cepacia complex</taxon>
    </lineage>
</organism>
<dbReference type="AlphaFoldDB" id="Q0B337"/>
<proteinExistence type="predicted"/>
<dbReference type="GeneID" id="93089205"/>
<feature type="region of interest" description="Disordered" evidence="1">
    <location>
        <begin position="527"/>
        <end position="553"/>
    </location>
</feature>
<dbReference type="RefSeq" id="WP_011660780.1">
    <property type="nucleotide sequence ID" value="NC_008392.1"/>
</dbReference>
<gene>
    <name evidence="2" type="ordered locus">Bamb_5890</name>
</gene>
<dbReference type="PATRIC" id="fig|339670.21.peg.6846"/>
<accession>Q0B337</accession>
<keyword evidence="3" id="KW-1185">Reference proteome</keyword>
<evidence type="ECO:0000313" key="3">
    <source>
        <dbReference type="Proteomes" id="UP000000662"/>
    </source>
</evidence>
<name>Q0B337_BURCM</name>
<reference evidence="2" key="1">
    <citation type="submission" date="2006-08" db="EMBL/GenBank/DDBJ databases">
        <title>Complete sequence of Chromosome 3 of Burkholderia cepacia AMMD.</title>
        <authorList>
            <consortium name="US DOE Joint Genome Institute"/>
            <person name="Copeland A."/>
            <person name="Lucas S."/>
            <person name="Lapidus A."/>
            <person name="Barry K."/>
            <person name="Detter J.C."/>
            <person name="Glavina del Rio T."/>
            <person name="Hammon N."/>
            <person name="Israni S."/>
            <person name="Pitluck S."/>
            <person name="Bruce D."/>
            <person name="Chain P."/>
            <person name="Malfatti S."/>
            <person name="Shin M."/>
            <person name="Vergez L."/>
            <person name="Schmutz J."/>
            <person name="Larimer F."/>
            <person name="Land M."/>
            <person name="Hauser L."/>
            <person name="Kyrpides N."/>
            <person name="Kim E."/>
            <person name="Parke J."/>
            <person name="Coenye T."/>
            <person name="Konstantinidis K."/>
            <person name="Ramette A."/>
            <person name="Tiedje J."/>
            <person name="Richardson P."/>
        </authorList>
    </citation>
    <scope>NUCLEOTIDE SEQUENCE</scope>
    <source>
        <strain evidence="2">AMMD</strain>
    </source>
</reference>
<dbReference type="Proteomes" id="UP000000662">
    <property type="component" value="Chromosome 3"/>
</dbReference>
<feature type="region of interest" description="Disordered" evidence="1">
    <location>
        <begin position="35"/>
        <end position="57"/>
    </location>
</feature>
<protein>
    <submittedName>
        <fullName evidence="2">Uncharacterized protein</fullName>
    </submittedName>
</protein>
<feature type="region of interest" description="Disordered" evidence="1">
    <location>
        <begin position="1"/>
        <end position="21"/>
    </location>
</feature>
<dbReference type="eggNOG" id="ENOG5033WMZ">
    <property type="taxonomic scope" value="Bacteria"/>
</dbReference>
<feature type="compositionally biased region" description="Polar residues" evidence="1">
    <location>
        <begin position="35"/>
        <end position="44"/>
    </location>
</feature>
<dbReference type="KEGG" id="bam:Bamb_5890"/>